<dbReference type="EnsemblFungi" id="MAPG_11939T0">
    <property type="protein sequence ID" value="MAPG_11939T0"/>
    <property type="gene ID" value="MAPG_11939"/>
</dbReference>
<dbReference type="eggNOG" id="ENOG502R57D">
    <property type="taxonomic scope" value="Eukaryota"/>
</dbReference>
<reference evidence="4" key="1">
    <citation type="submission" date="2010-05" db="EMBL/GenBank/DDBJ databases">
        <title>The Genome Sequence of Magnaporthe poae strain ATCC 64411.</title>
        <authorList>
            <consortium name="The Broad Institute Genome Sequencing Platform"/>
            <consortium name="Broad Institute Genome Sequencing Center for Infectious Disease"/>
            <person name="Ma L.-J."/>
            <person name="Dead R."/>
            <person name="Young S."/>
            <person name="Zeng Q."/>
            <person name="Koehrsen M."/>
            <person name="Alvarado L."/>
            <person name="Berlin A."/>
            <person name="Chapman S.B."/>
            <person name="Chen Z."/>
            <person name="Freedman E."/>
            <person name="Gellesch M."/>
            <person name="Goldberg J."/>
            <person name="Griggs A."/>
            <person name="Gujja S."/>
            <person name="Heilman E.R."/>
            <person name="Heiman D."/>
            <person name="Hepburn T."/>
            <person name="Howarth C."/>
            <person name="Jen D."/>
            <person name="Larson L."/>
            <person name="Mehta T."/>
            <person name="Neiman D."/>
            <person name="Pearson M."/>
            <person name="Roberts A."/>
            <person name="Saif S."/>
            <person name="Shea T."/>
            <person name="Shenoy N."/>
            <person name="Sisk P."/>
            <person name="Stolte C."/>
            <person name="Sykes S."/>
            <person name="Walk T."/>
            <person name="White J."/>
            <person name="Yandava C."/>
            <person name="Haas B."/>
            <person name="Nusbaum C."/>
            <person name="Birren B."/>
        </authorList>
    </citation>
    <scope>NUCLEOTIDE SEQUENCE</scope>
    <source>
        <strain evidence="4">ATCC 64411</strain>
    </source>
</reference>
<sequence>MADANTTSPTSDQLFEQWHAQLVPWSYEPGFVVLSYVVSFIGAATTLELIQRRTAQMGRLNNVLLVGAAISMGGVAIWSMHYVGNRAIIMDGGEPQLQIAYNGSFTTLSLFVPIIVLLVAFVATGTKDRVSWWRIAVGGTLAGLAICGMHYLGNAAISNYVCEYEHANIVAAGIIAVAASSIALALFFVFRSSWTGAWWKRTICAIILAGAVTGMHFCASGGTQYRLTALKSNTPGELSRNTTVIIVICLALGASFLVGGLGIYMAYATKRSANRARKVQLAAAVFDKQGRVLVSPDGFLPCEKITDAFVENSPQDEFGTAHPLFLWMFQVSRNWPCVSPLVEDMSSHLARLSGGPGRGLRLSNRYHEPIENYDMTVRQLFCTAAGALAASLKTNLEQAGVLWDGVLVTGGLRTTKNTAFSWNSSHERDAEDMSGAGRVDSRQSGGTSDPGLAEKGSRFWVETGNDGCGSLLFLVRQAETSSDAEAFEAAGYRFAELHQVSSVIRTRMRIRTPNLEGKLRNMAAHAQQKTMLEPGVHLGLFGVHAQPSMFAFNVLVKKGARNLLPSVPMELDRLEKWHVDYLEQLDRMSINAMLHVLESGGRSKGGKADKKTETAVFARKLSDALTALRTWLDDPTLAEAMVTSKVVKVPCSGNPEGSMGRTATMIALRVVIPVSHRLTENSRCELVPLGLFRAHQMVYKGSPHHSAFARRAERELRPSTPGNVADREIKGAGSARMMETAVTGDQVEEPTEESTWRWNRWRAGGRRTPPGKRRASRAWSPMPTGSEGSPRESKQSGGSSTFRLWRGENSGSATAPQGTRSETATGGAPKRSGGKHGKAAAGNRLSALETLMRKAGGHSQPGPIDERNLGAEGSMEMRRLPGGRSRKAGPEGRRSPTEDSELPNFVDKLFTVGRY</sequence>
<feature type="transmembrane region" description="Helical" evidence="2">
    <location>
        <begin position="202"/>
        <end position="223"/>
    </location>
</feature>
<feature type="compositionally biased region" description="Basic and acidic residues" evidence="1">
    <location>
        <begin position="864"/>
        <end position="879"/>
    </location>
</feature>
<protein>
    <recommendedName>
        <fullName evidence="3">MHYT domain-containing protein</fullName>
    </recommendedName>
</protein>
<gene>
    <name evidence="4" type="ORF">MAPG_11939</name>
</gene>
<evidence type="ECO:0000256" key="1">
    <source>
        <dbReference type="SAM" id="MobiDB-lite"/>
    </source>
</evidence>
<feature type="transmembrane region" description="Helical" evidence="2">
    <location>
        <begin position="169"/>
        <end position="190"/>
    </location>
</feature>
<proteinExistence type="predicted"/>
<feature type="region of interest" description="Disordered" evidence="1">
    <location>
        <begin position="738"/>
        <end position="915"/>
    </location>
</feature>
<evidence type="ECO:0000313" key="5">
    <source>
        <dbReference type="EnsemblFungi" id="MAPG_11939T0"/>
    </source>
</evidence>
<dbReference type="PANTHER" id="PTHR35152:SF1">
    <property type="entry name" value="DOMAIN SIGNALLING PROTEIN, PUTATIVE (AFU_ORTHOLOGUE AFUA_5G11310)-RELATED"/>
    <property type="match status" value="1"/>
</dbReference>
<reference evidence="5" key="4">
    <citation type="journal article" date="2015" name="G3 (Bethesda)">
        <title>Genome sequences of three phytopathogenic species of the Magnaporthaceae family of fungi.</title>
        <authorList>
            <person name="Okagaki L.H."/>
            <person name="Nunes C.C."/>
            <person name="Sailsbery J."/>
            <person name="Clay B."/>
            <person name="Brown D."/>
            <person name="John T."/>
            <person name="Oh Y."/>
            <person name="Young N."/>
            <person name="Fitzgerald M."/>
            <person name="Haas B.J."/>
            <person name="Zeng Q."/>
            <person name="Young S."/>
            <person name="Adiconis X."/>
            <person name="Fan L."/>
            <person name="Levin J.Z."/>
            <person name="Mitchell T.K."/>
            <person name="Okubara P.A."/>
            <person name="Farman M.L."/>
            <person name="Kohn L.M."/>
            <person name="Birren B."/>
            <person name="Ma L.-J."/>
            <person name="Dean R.A."/>
        </authorList>
    </citation>
    <scope>NUCLEOTIDE SEQUENCE</scope>
    <source>
        <strain evidence="5">ATCC 64411 / 73-15</strain>
    </source>
</reference>
<feature type="compositionally biased region" description="Polar residues" evidence="1">
    <location>
        <begin position="809"/>
        <end position="824"/>
    </location>
</feature>
<feature type="transmembrane region" description="Helical" evidence="2">
    <location>
        <begin position="103"/>
        <end position="123"/>
    </location>
</feature>
<evidence type="ECO:0000256" key="2">
    <source>
        <dbReference type="SAM" id="Phobius"/>
    </source>
</evidence>
<organism evidence="5 6">
    <name type="scientific">Magnaporthiopsis poae (strain ATCC 64411 / 73-15)</name>
    <name type="common">Kentucky bluegrass fungus</name>
    <name type="synonym">Magnaporthe poae</name>
    <dbReference type="NCBI Taxonomy" id="644358"/>
    <lineage>
        <taxon>Eukaryota</taxon>
        <taxon>Fungi</taxon>
        <taxon>Dikarya</taxon>
        <taxon>Ascomycota</taxon>
        <taxon>Pezizomycotina</taxon>
        <taxon>Sordariomycetes</taxon>
        <taxon>Sordariomycetidae</taxon>
        <taxon>Magnaporthales</taxon>
        <taxon>Magnaporthaceae</taxon>
        <taxon>Magnaporthiopsis</taxon>
    </lineage>
</organism>
<keyword evidence="6" id="KW-1185">Reference proteome</keyword>
<dbReference type="Pfam" id="PF03707">
    <property type="entry name" value="MHYT"/>
    <property type="match status" value="2"/>
</dbReference>
<feature type="transmembrane region" description="Helical" evidence="2">
    <location>
        <begin position="62"/>
        <end position="83"/>
    </location>
</feature>
<reference evidence="5" key="5">
    <citation type="submission" date="2015-06" db="UniProtKB">
        <authorList>
            <consortium name="EnsemblFungi"/>
        </authorList>
    </citation>
    <scope>IDENTIFICATION</scope>
    <source>
        <strain evidence="5">ATCC 64411</strain>
    </source>
</reference>
<keyword evidence="2" id="KW-1133">Transmembrane helix</keyword>
<dbReference type="PROSITE" id="PS50924">
    <property type="entry name" value="MHYT"/>
    <property type="match status" value="1"/>
</dbReference>
<dbReference type="VEuPathDB" id="FungiDB:MAPG_11939"/>
<dbReference type="PANTHER" id="PTHR35152">
    <property type="entry name" value="DOMAIN SIGNALLING PROTEIN, PUTATIVE (AFU_ORTHOLOGUE AFUA_5G11310)-RELATED"/>
    <property type="match status" value="1"/>
</dbReference>
<reference evidence="4" key="3">
    <citation type="submission" date="2011-03" db="EMBL/GenBank/DDBJ databases">
        <title>Annotation of Magnaporthe poae ATCC 64411.</title>
        <authorList>
            <person name="Ma L.-J."/>
            <person name="Dead R."/>
            <person name="Young S.K."/>
            <person name="Zeng Q."/>
            <person name="Gargeya S."/>
            <person name="Fitzgerald M."/>
            <person name="Haas B."/>
            <person name="Abouelleil A."/>
            <person name="Alvarado L."/>
            <person name="Arachchi H.M."/>
            <person name="Berlin A."/>
            <person name="Brown A."/>
            <person name="Chapman S.B."/>
            <person name="Chen Z."/>
            <person name="Dunbar C."/>
            <person name="Freedman E."/>
            <person name="Gearin G."/>
            <person name="Gellesch M."/>
            <person name="Goldberg J."/>
            <person name="Griggs A."/>
            <person name="Gujja S."/>
            <person name="Heiman D."/>
            <person name="Howarth C."/>
            <person name="Larson L."/>
            <person name="Lui A."/>
            <person name="MacDonald P.J.P."/>
            <person name="Mehta T."/>
            <person name="Montmayeur A."/>
            <person name="Murphy C."/>
            <person name="Neiman D."/>
            <person name="Pearson M."/>
            <person name="Priest M."/>
            <person name="Roberts A."/>
            <person name="Saif S."/>
            <person name="Shea T."/>
            <person name="Shenoy N."/>
            <person name="Sisk P."/>
            <person name="Stolte C."/>
            <person name="Sykes S."/>
            <person name="Yandava C."/>
            <person name="Wortman J."/>
            <person name="Nusbaum C."/>
            <person name="Birren B."/>
        </authorList>
    </citation>
    <scope>NUCLEOTIDE SEQUENCE</scope>
    <source>
        <strain evidence="4">ATCC 64411</strain>
    </source>
</reference>
<dbReference type="OrthoDB" id="264015at2759"/>
<dbReference type="STRING" id="644358.A0A0C4EGI7"/>
<dbReference type="AlphaFoldDB" id="A0A0C4EGI7"/>
<evidence type="ECO:0000313" key="4">
    <source>
        <dbReference type="EMBL" id="KLU92996.1"/>
    </source>
</evidence>
<dbReference type="Proteomes" id="UP000011715">
    <property type="component" value="Unassembled WGS sequence"/>
</dbReference>
<feature type="domain" description="MHYT" evidence="3">
    <location>
        <begin position="27"/>
        <end position="226"/>
    </location>
</feature>
<evidence type="ECO:0000259" key="3">
    <source>
        <dbReference type="PROSITE" id="PS50924"/>
    </source>
</evidence>
<feature type="transmembrane region" description="Helical" evidence="2">
    <location>
        <begin position="243"/>
        <end position="267"/>
    </location>
</feature>
<dbReference type="EMBL" id="GL877050">
    <property type="protein sequence ID" value="KLU92996.1"/>
    <property type="molecule type" value="Genomic_DNA"/>
</dbReference>
<evidence type="ECO:0000313" key="6">
    <source>
        <dbReference type="Proteomes" id="UP000011715"/>
    </source>
</evidence>
<name>A0A0C4EGI7_MAGP6</name>
<feature type="transmembrane region" description="Helical" evidence="2">
    <location>
        <begin position="135"/>
        <end position="157"/>
    </location>
</feature>
<accession>A0A0C4EGI7</accession>
<keyword evidence="2" id="KW-0472">Membrane</keyword>
<feature type="compositionally biased region" description="Basic and acidic residues" evidence="1">
    <location>
        <begin position="888"/>
        <end position="897"/>
    </location>
</feature>
<dbReference type="InterPro" id="IPR005330">
    <property type="entry name" value="MHYT_dom"/>
</dbReference>
<feature type="transmembrane region" description="Helical" evidence="2">
    <location>
        <begin position="31"/>
        <end position="50"/>
    </location>
</feature>
<keyword evidence="2" id="KW-0812">Transmembrane</keyword>
<dbReference type="OMA" id="HQEFGHI"/>
<reference evidence="6" key="2">
    <citation type="submission" date="2010-05" db="EMBL/GenBank/DDBJ databases">
        <title>The genome sequence of Magnaporthe poae strain ATCC 64411.</title>
        <authorList>
            <person name="Ma L.-J."/>
            <person name="Dead R."/>
            <person name="Young S."/>
            <person name="Zeng Q."/>
            <person name="Koehrsen M."/>
            <person name="Alvarado L."/>
            <person name="Berlin A."/>
            <person name="Chapman S.B."/>
            <person name="Chen Z."/>
            <person name="Freedman E."/>
            <person name="Gellesch M."/>
            <person name="Goldberg J."/>
            <person name="Griggs A."/>
            <person name="Gujja S."/>
            <person name="Heilman E.R."/>
            <person name="Heiman D."/>
            <person name="Hepburn T."/>
            <person name="Howarth C."/>
            <person name="Jen D."/>
            <person name="Larson L."/>
            <person name="Mehta T."/>
            <person name="Neiman D."/>
            <person name="Pearson M."/>
            <person name="Roberts A."/>
            <person name="Saif S."/>
            <person name="Shea T."/>
            <person name="Shenoy N."/>
            <person name="Sisk P."/>
            <person name="Stolte C."/>
            <person name="Sykes S."/>
            <person name="Walk T."/>
            <person name="White J."/>
            <person name="Yandava C."/>
            <person name="Haas B."/>
            <person name="Nusbaum C."/>
            <person name="Birren B."/>
        </authorList>
    </citation>
    <scope>NUCLEOTIDE SEQUENCE [LARGE SCALE GENOMIC DNA]</scope>
    <source>
        <strain evidence="6">ATCC 64411 / 73-15</strain>
    </source>
</reference>
<feature type="region of interest" description="Disordered" evidence="1">
    <location>
        <begin position="423"/>
        <end position="455"/>
    </location>
</feature>
<dbReference type="EMBL" id="ADBL01002982">
    <property type="status" value="NOT_ANNOTATED_CDS"/>
    <property type="molecule type" value="Genomic_DNA"/>
</dbReference>
<feature type="compositionally biased region" description="Basic residues" evidence="1">
    <location>
        <begin position="759"/>
        <end position="776"/>
    </location>
</feature>